<dbReference type="InterPro" id="IPR011969">
    <property type="entry name" value="Clan_AA_Asp_peptidase_C"/>
</dbReference>
<dbReference type="EMBL" id="AZHW01000639">
    <property type="protein sequence ID" value="ETW97642.1"/>
    <property type="molecule type" value="Genomic_DNA"/>
</dbReference>
<dbReference type="InterPro" id="IPR025392">
    <property type="entry name" value="DUF4124"/>
</dbReference>
<gene>
    <name evidence="3" type="ORF">ETSY1_21860</name>
</gene>
<dbReference type="GO" id="GO:0006508">
    <property type="term" value="P:proteolysis"/>
    <property type="evidence" value="ECO:0007669"/>
    <property type="project" value="InterPro"/>
</dbReference>
<evidence type="ECO:0000259" key="2">
    <source>
        <dbReference type="Pfam" id="PF13511"/>
    </source>
</evidence>
<dbReference type="Pfam" id="PF13650">
    <property type="entry name" value="Asp_protease_2"/>
    <property type="match status" value="1"/>
</dbReference>
<keyword evidence="4" id="KW-1185">Reference proteome</keyword>
<dbReference type="PROSITE" id="PS00141">
    <property type="entry name" value="ASP_PROTEASE"/>
    <property type="match status" value="1"/>
</dbReference>
<dbReference type="Pfam" id="PF13511">
    <property type="entry name" value="DUF4124"/>
    <property type="match status" value="1"/>
</dbReference>
<dbReference type="InterPro" id="IPR021109">
    <property type="entry name" value="Peptidase_aspartic_dom_sf"/>
</dbReference>
<name>W4LI33_ENTF1</name>
<dbReference type="InterPro" id="IPR034122">
    <property type="entry name" value="Retropepsin-like_bacterial"/>
</dbReference>
<dbReference type="Gene3D" id="2.40.70.10">
    <property type="entry name" value="Acid Proteases"/>
    <property type="match status" value="1"/>
</dbReference>
<dbReference type="HOGENOM" id="CLU_992821_0_0_7"/>
<dbReference type="Proteomes" id="UP000019141">
    <property type="component" value="Unassembled WGS sequence"/>
</dbReference>
<comment type="caution">
    <text evidence="3">The sequence shown here is derived from an EMBL/GenBank/DDBJ whole genome shotgun (WGS) entry which is preliminary data.</text>
</comment>
<dbReference type="InterPro" id="IPR001969">
    <property type="entry name" value="Aspartic_peptidase_AS"/>
</dbReference>
<protein>
    <recommendedName>
        <fullName evidence="2">DUF4124 domain-containing protein</fullName>
    </recommendedName>
</protein>
<evidence type="ECO:0000313" key="3">
    <source>
        <dbReference type="EMBL" id="ETW97642.1"/>
    </source>
</evidence>
<accession>W4LI33</accession>
<feature type="domain" description="DUF4124" evidence="2">
    <location>
        <begin position="11"/>
        <end position="55"/>
    </location>
</feature>
<feature type="region of interest" description="Disordered" evidence="1">
    <location>
        <begin position="52"/>
        <end position="75"/>
    </location>
</feature>
<dbReference type="NCBIfam" id="TIGR02281">
    <property type="entry name" value="clan_AA_DTGA"/>
    <property type="match status" value="1"/>
</dbReference>
<evidence type="ECO:0000256" key="1">
    <source>
        <dbReference type="SAM" id="MobiDB-lite"/>
    </source>
</evidence>
<dbReference type="SUPFAM" id="SSF50630">
    <property type="entry name" value="Acid proteases"/>
    <property type="match status" value="1"/>
</dbReference>
<sequence length="280" mass="31663">MRVILWACVILLVQVPWSWGQIYKWTDNNGKVHFTDNPATIPDTYRHQIETHTSQGASSDHLDRSSSQPKIPAAPARAIRPPRTFVVPLKRSGNALFVGATINGFVRVPLIVDTGASVTVIATKTAQRIGLNLDRAAMIPMRSASGVFLAHLTKVRSMRVGDAIVKDVEVIVHDVSPGREQGLLGMSFLDHFNVTIHTLQDTMTLRPLDQVPGALLYGGKPQNWWRNRFRFYRRQVSLIDAYLTKQNSPQLEQSRRYFRSELATLERRARLASVPRAWRY</sequence>
<proteinExistence type="predicted"/>
<dbReference type="CDD" id="cd05483">
    <property type="entry name" value="retropepsin_like_bacteria"/>
    <property type="match status" value="1"/>
</dbReference>
<reference evidence="3 4" key="1">
    <citation type="journal article" date="2014" name="Nature">
        <title>An environmental bacterial taxon with a large and distinct metabolic repertoire.</title>
        <authorList>
            <person name="Wilson M.C."/>
            <person name="Mori T."/>
            <person name="Ruckert C."/>
            <person name="Uria A.R."/>
            <person name="Helf M.J."/>
            <person name="Takada K."/>
            <person name="Gernert C."/>
            <person name="Steffens U.A."/>
            <person name="Heycke N."/>
            <person name="Schmitt S."/>
            <person name="Rinke C."/>
            <person name="Helfrich E.J."/>
            <person name="Brachmann A.O."/>
            <person name="Gurgui C."/>
            <person name="Wakimoto T."/>
            <person name="Kracht M."/>
            <person name="Crusemann M."/>
            <person name="Hentschel U."/>
            <person name="Abe I."/>
            <person name="Matsunaga S."/>
            <person name="Kalinowski J."/>
            <person name="Takeyama H."/>
            <person name="Piel J."/>
        </authorList>
    </citation>
    <scope>NUCLEOTIDE SEQUENCE [LARGE SCALE GENOMIC DNA]</scope>
    <source>
        <strain evidence="4">TSY1</strain>
    </source>
</reference>
<dbReference type="AlphaFoldDB" id="W4LI33"/>
<dbReference type="GO" id="GO:0004190">
    <property type="term" value="F:aspartic-type endopeptidase activity"/>
    <property type="evidence" value="ECO:0007669"/>
    <property type="project" value="InterPro"/>
</dbReference>
<evidence type="ECO:0000313" key="4">
    <source>
        <dbReference type="Proteomes" id="UP000019141"/>
    </source>
</evidence>
<organism evidence="3 4">
    <name type="scientific">Entotheonella factor</name>
    <dbReference type="NCBI Taxonomy" id="1429438"/>
    <lineage>
        <taxon>Bacteria</taxon>
        <taxon>Pseudomonadati</taxon>
        <taxon>Nitrospinota/Tectimicrobiota group</taxon>
        <taxon>Candidatus Tectimicrobiota</taxon>
        <taxon>Candidatus Entotheonellia</taxon>
        <taxon>Candidatus Entotheonellales</taxon>
        <taxon>Candidatus Entotheonellaceae</taxon>
        <taxon>Candidatus Entotheonella</taxon>
    </lineage>
</organism>